<comment type="caution">
    <text evidence="1">The sequence shown here is derived from an EMBL/GenBank/DDBJ whole genome shotgun (WGS) entry which is preliminary data.</text>
</comment>
<name>A0A0F9KZC9_9ZZZZ</name>
<proteinExistence type="predicted"/>
<accession>A0A0F9KZC9</accession>
<protein>
    <submittedName>
        <fullName evidence="1">Uncharacterized protein</fullName>
    </submittedName>
</protein>
<organism evidence="1">
    <name type="scientific">marine sediment metagenome</name>
    <dbReference type="NCBI Taxonomy" id="412755"/>
    <lineage>
        <taxon>unclassified sequences</taxon>
        <taxon>metagenomes</taxon>
        <taxon>ecological metagenomes</taxon>
    </lineage>
</organism>
<feature type="non-terminal residue" evidence="1">
    <location>
        <position position="39"/>
    </location>
</feature>
<dbReference type="AlphaFoldDB" id="A0A0F9KZC9"/>
<dbReference type="EMBL" id="LAZR01007069">
    <property type="protein sequence ID" value="KKM87679.1"/>
    <property type="molecule type" value="Genomic_DNA"/>
</dbReference>
<evidence type="ECO:0000313" key="1">
    <source>
        <dbReference type="EMBL" id="KKM87679.1"/>
    </source>
</evidence>
<sequence length="39" mass="3976">MGFGTIRGFTPPAPDVIANVEVAIEVLPKVKVAPTVAVA</sequence>
<gene>
    <name evidence="1" type="ORF">LCGC14_1266570</name>
</gene>
<reference evidence="1" key="1">
    <citation type="journal article" date="2015" name="Nature">
        <title>Complex archaea that bridge the gap between prokaryotes and eukaryotes.</title>
        <authorList>
            <person name="Spang A."/>
            <person name="Saw J.H."/>
            <person name="Jorgensen S.L."/>
            <person name="Zaremba-Niedzwiedzka K."/>
            <person name="Martijn J."/>
            <person name="Lind A.E."/>
            <person name="van Eijk R."/>
            <person name="Schleper C."/>
            <person name="Guy L."/>
            <person name="Ettema T.J."/>
        </authorList>
    </citation>
    <scope>NUCLEOTIDE SEQUENCE</scope>
</reference>